<keyword evidence="4" id="KW-0997">Cell inner membrane</keyword>
<evidence type="ECO:0000256" key="1">
    <source>
        <dbReference type="ARBA" id="ARBA00004202"/>
    </source>
</evidence>
<dbReference type="Gene3D" id="3.40.50.300">
    <property type="entry name" value="P-loop containing nucleotide triphosphate hydrolases"/>
    <property type="match status" value="1"/>
</dbReference>
<evidence type="ECO:0000256" key="3">
    <source>
        <dbReference type="ARBA" id="ARBA00022475"/>
    </source>
</evidence>
<dbReference type="GO" id="GO:0005524">
    <property type="term" value="F:ATP binding"/>
    <property type="evidence" value="ECO:0007669"/>
    <property type="project" value="UniProtKB-KW"/>
</dbReference>
<keyword evidence="3" id="KW-1003">Cell membrane</keyword>
<name>X1R1F4_9ZZZZ</name>
<dbReference type="PANTHER" id="PTHR43297">
    <property type="entry name" value="OLIGOPEPTIDE TRANSPORT ATP-BINDING PROTEIN APPD"/>
    <property type="match status" value="1"/>
</dbReference>
<dbReference type="PROSITE" id="PS00211">
    <property type="entry name" value="ABC_TRANSPORTER_1"/>
    <property type="match status" value="1"/>
</dbReference>
<evidence type="ECO:0000256" key="4">
    <source>
        <dbReference type="ARBA" id="ARBA00022519"/>
    </source>
</evidence>
<keyword evidence="6" id="KW-0067">ATP-binding</keyword>
<dbReference type="InterPro" id="IPR027417">
    <property type="entry name" value="P-loop_NTPase"/>
</dbReference>
<dbReference type="AlphaFoldDB" id="X1R1F4"/>
<feature type="domain" description="ABC transporter" evidence="9">
    <location>
        <begin position="5"/>
        <end position="246"/>
    </location>
</feature>
<evidence type="ECO:0000256" key="8">
    <source>
        <dbReference type="ARBA" id="ARBA00023136"/>
    </source>
</evidence>
<sequence>MIPIIKISDIKKHFPIERPSLSNILNKQSSFVHAVDGVSFEIQKGQTYGLVGESVGLVGESGSGKSTVGFSIMRLIPFPGRVVGGEINFNDENILERSDKEIRQIRGAKIGMSFQDPITYLNPVIPVGKQIAECIEIHQNLSKKESMDEAKKILDLVRIADPLERAKDYPFQLSGGMRQRVVIALAISCNPELLIADEPTTSIDVIVQKQILELLRELKSKLNMSLLLITHNIGLVAELCDKVAIM</sequence>
<accession>X1R1F4</accession>
<dbReference type="GO" id="GO:0016887">
    <property type="term" value="F:ATP hydrolysis activity"/>
    <property type="evidence" value="ECO:0007669"/>
    <property type="project" value="InterPro"/>
</dbReference>
<dbReference type="InterPro" id="IPR050388">
    <property type="entry name" value="ABC_Ni/Peptide_Import"/>
</dbReference>
<dbReference type="SUPFAM" id="SSF52540">
    <property type="entry name" value="P-loop containing nucleoside triphosphate hydrolases"/>
    <property type="match status" value="1"/>
</dbReference>
<dbReference type="GO" id="GO:0005886">
    <property type="term" value="C:plasma membrane"/>
    <property type="evidence" value="ECO:0007669"/>
    <property type="project" value="UniProtKB-SubCell"/>
</dbReference>
<proteinExistence type="predicted"/>
<evidence type="ECO:0000313" key="10">
    <source>
        <dbReference type="EMBL" id="GAI74363.1"/>
    </source>
</evidence>
<dbReference type="InterPro" id="IPR003439">
    <property type="entry name" value="ABC_transporter-like_ATP-bd"/>
</dbReference>
<reference evidence="10" key="1">
    <citation type="journal article" date="2014" name="Front. Microbiol.">
        <title>High frequency of phylogenetically diverse reductive dehalogenase-homologous genes in deep subseafloor sedimentary metagenomes.</title>
        <authorList>
            <person name="Kawai M."/>
            <person name="Futagami T."/>
            <person name="Toyoda A."/>
            <person name="Takaki Y."/>
            <person name="Nishi S."/>
            <person name="Hori S."/>
            <person name="Arai W."/>
            <person name="Tsubouchi T."/>
            <person name="Morono Y."/>
            <person name="Uchiyama I."/>
            <person name="Ito T."/>
            <person name="Fujiyama A."/>
            <person name="Inagaki F."/>
            <person name="Takami H."/>
        </authorList>
    </citation>
    <scope>NUCLEOTIDE SEQUENCE</scope>
    <source>
        <strain evidence="10">Expedition CK06-06</strain>
    </source>
</reference>
<dbReference type="Pfam" id="PF00005">
    <property type="entry name" value="ABC_tran"/>
    <property type="match status" value="1"/>
</dbReference>
<evidence type="ECO:0000256" key="2">
    <source>
        <dbReference type="ARBA" id="ARBA00022448"/>
    </source>
</evidence>
<dbReference type="InterPro" id="IPR003593">
    <property type="entry name" value="AAA+_ATPase"/>
</dbReference>
<keyword evidence="8" id="KW-0472">Membrane</keyword>
<dbReference type="SMART" id="SM00382">
    <property type="entry name" value="AAA"/>
    <property type="match status" value="1"/>
</dbReference>
<gene>
    <name evidence="10" type="ORF">S12H4_15829</name>
</gene>
<evidence type="ECO:0000256" key="5">
    <source>
        <dbReference type="ARBA" id="ARBA00022741"/>
    </source>
</evidence>
<dbReference type="EMBL" id="BARW01007627">
    <property type="protein sequence ID" value="GAI74363.1"/>
    <property type="molecule type" value="Genomic_DNA"/>
</dbReference>
<dbReference type="InterPro" id="IPR017871">
    <property type="entry name" value="ABC_transporter-like_CS"/>
</dbReference>
<evidence type="ECO:0000256" key="6">
    <source>
        <dbReference type="ARBA" id="ARBA00022840"/>
    </source>
</evidence>
<dbReference type="CDD" id="cd03257">
    <property type="entry name" value="ABC_NikE_OppD_transporters"/>
    <property type="match status" value="1"/>
</dbReference>
<dbReference type="PROSITE" id="PS50893">
    <property type="entry name" value="ABC_TRANSPORTER_2"/>
    <property type="match status" value="1"/>
</dbReference>
<feature type="non-terminal residue" evidence="10">
    <location>
        <position position="246"/>
    </location>
</feature>
<evidence type="ECO:0000256" key="7">
    <source>
        <dbReference type="ARBA" id="ARBA00022967"/>
    </source>
</evidence>
<comment type="caution">
    <text evidence="10">The sequence shown here is derived from an EMBL/GenBank/DDBJ whole genome shotgun (WGS) entry which is preliminary data.</text>
</comment>
<keyword evidence="7" id="KW-1278">Translocase</keyword>
<evidence type="ECO:0000259" key="9">
    <source>
        <dbReference type="PROSITE" id="PS50893"/>
    </source>
</evidence>
<comment type="subcellular location">
    <subcellularLocation>
        <location evidence="1">Cell membrane</location>
        <topology evidence="1">Peripheral membrane protein</topology>
    </subcellularLocation>
</comment>
<protein>
    <recommendedName>
        <fullName evidence="9">ABC transporter domain-containing protein</fullName>
    </recommendedName>
</protein>
<keyword evidence="2" id="KW-0813">Transport</keyword>
<organism evidence="10">
    <name type="scientific">marine sediment metagenome</name>
    <dbReference type="NCBI Taxonomy" id="412755"/>
    <lineage>
        <taxon>unclassified sequences</taxon>
        <taxon>metagenomes</taxon>
        <taxon>ecological metagenomes</taxon>
    </lineage>
</organism>
<dbReference type="PANTHER" id="PTHR43297:SF14">
    <property type="entry name" value="ATPASE AAA-TYPE CORE DOMAIN-CONTAINING PROTEIN"/>
    <property type="match status" value="1"/>
</dbReference>
<keyword evidence="5" id="KW-0547">Nucleotide-binding</keyword>